<sequence length="148" mass="16824">MSVTASTKTKTKYRWIRMTIYLLIIILLAIVLVVPGVLRLIYRADSQVALGNAKSVRMAIQVIATQQYGGDNAFCDATREGGIADGLYEEILQLSEAPGDFWILQMEDDGYTVRQFVYRENEYTVWYDADADAKYLVYHEDNIIHTGD</sequence>
<evidence type="ECO:0000313" key="3">
    <source>
        <dbReference type="Proteomes" id="UP000245288"/>
    </source>
</evidence>
<evidence type="ECO:0000256" key="1">
    <source>
        <dbReference type="SAM" id="Phobius"/>
    </source>
</evidence>
<protein>
    <submittedName>
        <fullName evidence="2">Uncharacterized protein</fullName>
    </submittedName>
</protein>
<dbReference type="OrthoDB" id="2087735at2"/>
<keyword evidence="1" id="KW-0472">Membrane</keyword>
<gene>
    <name evidence="2" type="ORF">LG34_00260</name>
</gene>
<dbReference type="AlphaFoldDB" id="A0A2V1JXG7"/>
<evidence type="ECO:0000313" key="2">
    <source>
        <dbReference type="EMBL" id="PWE88083.1"/>
    </source>
</evidence>
<keyword evidence="3" id="KW-1185">Reference proteome</keyword>
<feature type="transmembrane region" description="Helical" evidence="1">
    <location>
        <begin position="20"/>
        <end position="42"/>
    </location>
</feature>
<dbReference type="RefSeq" id="WP_109214313.1">
    <property type="nucleotide sequence ID" value="NZ_JBGLFH010000011.1"/>
</dbReference>
<proteinExistence type="predicted"/>
<reference evidence="2 3" key="1">
    <citation type="submission" date="2014-09" db="EMBL/GenBank/DDBJ databases">
        <title>Butyrate-producing bacteria isolated from human gut.</title>
        <authorList>
            <person name="Zhang Q."/>
            <person name="Zhao L."/>
        </authorList>
    </citation>
    <scope>NUCLEOTIDE SEQUENCE [LARGE SCALE GENOMIC DNA]</scope>
    <source>
        <strain evidence="2 3">21</strain>
    </source>
</reference>
<dbReference type="EMBL" id="JRFU01000003">
    <property type="protein sequence ID" value="PWE88083.1"/>
    <property type="molecule type" value="Genomic_DNA"/>
</dbReference>
<accession>A0A2V1JXG7</accession>
<keyword evidence="1" id="KW-1133">Transmembrane helix</keyword>
<organism evidence="2 3">
    <name type="scientific">Eubacterium ramulus</name>
    <dbReference type="NCBI Taxonomy" id="39490"/>
    <lineage>
        <taxon>Bacteria</taxon>
        <taxon>Bacillati</taxon>
        <taxon>Bacillota</taxon>
        <taxon>Clostridia</taxon>
        <taxon>Eubacteriales</taxon>
        <taxon>Eubacteriaceae</taxon>
        <taxon>Eubacterium</taxon>
    </lineage>
</organism>
<keyword evidence="1" id="KW-0812">Transmembrane</keyword>
<comment type="caution">
    <text evidence="2">The sequence shown here is derived from an EMBL/GenBank/DDBJ whole genome shotgun (WGS) entry which is preliminary data.</text>
</comment>
<dbReference type="Proteomes" id="UP000245288">
    <property type="component" value="Unassembled WGS sequence"/>
</dbReference>
<name>A0A2V1JXG7_EUBRA</name>